<gene>
    <name evidence="1" type="ORF">COD19_17520</name>
</gene>
<accession>A0A2C1LQ91</accession>
<dbReference type="InterPro" id="IPR043733">
    <property type="entry name" value="DUF5677"/>
</dbReference>
<dbReference type="EMBL" id="NUMG01000023">
    <property type="protein sequence ID" value="PGU00140.1"/>
    <property type="molecule type" value="Genomic_DNA"/>
</dbReference>
<sequence length="217" mass="25044">MKLWENREKAIHALEKVLYKENQIINSLFELFDSVIESYMMNTPFLRVTGLITIKIRSLCHSILSLSLDGHAQESGALLRTAIEACESLIYLRQEPTRVNKFLDDKKPQAGKIAKAIQGQFKEVRDYLNNHSSHFGFKPDSLMHFLQFTDDEEIILKEPSFKTEILRKNLGTLAVFMLKALFESIACLKQNDIFISESHDKLIFLHKKIKTVFPNEA</sequence>
<proteinExistence type="predicted"/>
<dbReference type="Proteomes" id="UP000225766">
    <property type="component" value="Unassembled WGS sequence"/>
</dbReference>
<comment type="caution">
    <text evidence="1">The sequence shown here is derived from an EMBL/GenBank/DDBJ whole genome shotgun (WGS) entry which is preliminary data.</text>
</comment>
<dbReference type="AlphaFoldDB" id="A0A2C1LQ91"/>
<dbReference type="RefSeq" id="WP_098882857.1">
    <property type="nucleotide sequence ID" value="NZ_NUMG01000023.1"/>
</dbReference>
<name>A0A2C1LQ91_BACCE</name>
<evidence type="ECO:0000313" key="1">
    <source>
        <dbReference type="EMBL" id="PGU00140.1"/>
    </source>
</evidence>
<dbReference type="Pfam" id="PF18928">
    <property type="entry name" value="DUF5677"/>
    <property type="match status" value="1"/>
</dbReference>
<organism evidence="1 2">
    <name type="scientific">Bacillus cereus</name>
    <dbReference type="NCBI Taxonomy" id="1396"/>
    <lineage>
        <taxon>Bacteria</taxon>
        <taxon>Bacillati</taxon>
        <taxon>Bacillota</taxon>
        <taxon>Bacilli</taxon>
        <taxon>Bacillales</taxon>
        <taxon>Bacillaceae</taxon>
        <taxon>Bacillus</taxon>
        <taxon>Bacillus cereus group</taxon>
    </lineage>
</organism>
<evidence type="ECO:0000313" key="2">
    <source>
        <dbReference type="Proteomes" id="UP000225766"/>
    </source>
</evidence>
<reference evidence="1 2" key="1">
    <citation type="submission" date="2017-09" db="EMBL/GenBank/DDBJ databases">
        <title>Large-scale bioinformatics analysis of Bacillus genomes uncovers conserved roles of natural products in bacterial physiology.</title>
        <authorList>
            <consortium name="Agbiome Team Llc"/>
            <person name="Bleich R.M."/>
            <person name="Grubbs K.J."/>
            <person name="Santa Maria K.C."/>
            <person name="Allen S.E."/>
            <person name="Farag S."/>
            <person name="Shank E.A."/>
            <person name="Bowers A."/>
        </authorList>
    </citation>
    <scope>NUCLEOTIDE SEQUENCE [LARGE SCALE GENOMIC DNA]</scope>
    <source>
        <strain evidence="1 2">AFS040105</strain>
    </source>
</reference>
<protein>
    <submittedName>
        <fullName evidence="1">Uncharacterized protein</fullName>
    </submittedName>
</protein>